<geneLocation type="plasmid" evidence="4">
    <name>paarc1-02</name>
</geneLocation>
<dbReference type="Proteomes" id="UP000258613">
    <property type="component" value="Plasmid pAArc-Mg-01"/>
</dbReference>
<protein>
    <submittedName>
        <fullName evidence="1">Transposase, IS605 OrfB family protein</fullName>
    </submittedName>
    <submittedName>
        <fullName evidence="2">Transposase, IS605 OrfB family, central region</fullName>
    </submittedName>
</protein>
<evidence type="ECO:0000313" key="4">
    <source>
        <dbReference type="Proteomes" id="UP000258707"/>
    </source>
</evidence>
<dbReference type="KEGG" id="nan:AArc1_5078"/>
<keyword evidence="3" id="KW-1185">Reference proteome</keyword>
<dbReference type="AlphaFoldDB" id="A0A346PKC3"/>
<evidence type="ECO:0000313" key="2">
    <source>
        <dbReference type="EMBL" id="AXR79968.1"/>
    </source>
</evidence>
<reference evidence="2 3" key="2">
    <citation type="submission" date="2018-02" db="EMBL/GenBank/DDBJ databases">
        <title>Phenotypic and genomic properties of facultatively anaerobic sulfur-reducing natronoarchaea from hypersaline soda lakes.</title>
        <authorList>
            <person name="Sorokin D.Y."/>
            <person name="Kublanov I.V."/>
            <person name="Roman P."/>
            <person name="Sinninghe Damste J.S."/>
            <person name="Golyshin P.N."/>
            <person name="Rojo D."/>
            <person name="Ciordia S."/>
            <person name="Mena M.D.C."/>
            <person name="Ferrer M."/>
            <person name="Messina E."/>
            <person name="Smedile F."/>
            <person name="La Spada G."/>
            <person name="La Cono V."/>
            <person name="Yakimov M.M."/>
        </authorList>
    </citation>
    <scope>NUCLEOTIDE SEQUENCE [LARGE SCALE GENOMIC DNA]</scope>
    <source>
        <strain evidence="2 3">AArc-Mg</strain>
        <plasmid evidence="2">pAArc-Mg-01</plasmid>
        <plasmid evidence="3">paarc-mg-01</plasmid>
    </source>
</reference>
<accession>A0A346PKC3</accession>
<dbReference type="Proteomes" id="UP000258707">
    <property type="component" value="Plasmid pAArc1-02"/>
</dbReference>
<name>A0A346PKC3_9EURY</name>
<geneLocation type="plasmid" evidence="1">
    <name>pAArc1-02</name>
</geneLocation>
<keyword evidence="2" id="KW-0614">Plasmid</keyword>
<geneLocation type="plasmid" evidence="3">
    <name>paarc-mg-01</name>
</geneLocation>
<reference evidence="1 4" key="1">
    <citation type="submission" date="2017-10" db="EMBL/GenBank/DDBJ databases">
        <title>Phenotypic and genomic properties of facultatively anaerobic sulfur-reducing natronoarchaea from hypersaline soda lakes.</title>
        <authorList>
            <person name="Sorokin D.Y."/>
            <person name="Kublanov I.V."/>
            <person name="Roman P."/>
            <person name="Sinninghe Damste J.S."/>
            <person name="Golyshin P.N."/>
            <person name="Rojo D."/>
            <person name="Ciordia S."/>
            <person name="Mena Md.C."/>
            <person name="Ferrer M."/>
            <person name="Messina E."/>
            <person name="Smedile F."/>
            <person name="La Spada G."/>
            <person name="La Cono V."/>
            <person name="Yakimov M.M."/>
        </authorList>
    </citation>
    <scope>NUCLEOTIDE SEQUENCE [LARGE SCALE GENOMIC DNA]</scope>
    <source>
        <strain evidence="1 4">AArc1</strain>
        <plasmid evidence="4">paarc1-02</plasmid>
        <plasmid evidence="1">pAArc1-02</plasmid>
    </source>
</reference>
<dbReference type="EMBL" id="CP027032">
    <property type="protein sequence ID" value="AXR79968.1"/>
    <property type="molecule type" value="Genomic_DNA"/>
</dbReference>
<dbReference type="EMBL" id="CP024046">
    <property type="protein sequence ID" value="AXR76279.1"/>
    <property type="molecule type" value="Genomic_DNA"/>
</dbReference>
<proteinExistence type="predicted"/>
<organism evidence="2 3">
    <name type="scientific">Natrarchaeobaculum sulfurireducens</name>
    <dbReference type="NCBI Taxonomy" id="2044521"/>
    <lineage>
        <taxon>Archaea</taxon>
        <taxon>Methanobacteriati</taxon>
        <taxon>Methanobacteriota</taxon>
        <taxon>Stenosarchaea group</taxon>
        <taxon>Halobacteria</taxon>
        <taxon>Halobacteriales</taxon>
        <taxon>Natrialbaceae</taxon>
        <taxon>Natrarchaeobaculum</taxon>
    </lineage>
</organism>
<accession>A0A346P9T4</accession>
<evidence type="ECO:0000313" key="3">
    <source>
        <dbReference type="Proteomes" id="UP000258613"/>
    </source>
</evidence>
<geneLocation type="plasmid" evidence="2">
    <name>pAArc-Mg-01</name>
</geneLocation>
<evidence type="ECO:0000313" key="1">
    <source>
        <dbReference type="EMBL" id="AXR76279.1"/>
    </source>
</evidence>
<sequence length="71" mass="8015">MTATPYRYSTEHYAQEYNLVAVEDLNAKRLTDLYDNPRNRAGAARGDVLQLDEPKCEGIGRTSSPLTLRNN</sequence>
<dbReference type="KEGG" id="nag:AArcMg_4143"/>
<gene>
    <name evidence="1" type="ORF">AArc1_5078</name>
    <name evidence="2" type="ORF">AArcMg_4143</name>
</gene>